<accession>A0A2A9NCA8</accession>
<dbReference type="EMBL" id="KZ302421">
    <property type="protein sequence ID" value="PFH45360.1"/>
    <property type="molecule type" value="Genomic_DNA"/>
</dbReference>
<evidence type="ECO:0000256" key="1">
    <source>
        <dbReference type="SAM" id="MobiDB-lite"/>
    </source>
</evidence>
<sequence length="113" mass="12512">MAITTPVAQISTQDKHDIMDAIANETTLPDKWAFMDEKGHKRPTYAWLSGNPTPKKSVAPTTSFSPSIGQKRPSEGDDLEDLSHNKLSAIKYHLPLPKSTVTPSNPQRSRFNP</sequence>
<evidence type="ECO:0000313" key="2">
    <source>
        <dbReference type="EMBL" id="PFH45360.1"/>
    </source>
</evidence>
<gene>
    <name evidence="2" type="ORF">AMATHDRAFT_9414</name>
</gene>
<proteinExistence type="predicted"/>
<evidence type="ECO:0000313" key="3">
    <source>
        <dbReference type="Proteomes" id="UP000242287"/>
    </source>
</evidence>
<dbReference type="Proteomes" id="UP000242287">
    <property type="component" value="Unassembled WGS sequence"/>
</dbReference>
<keyword evidence="3" id="KW-1185">Reference proteome</keyword>
<feature type="compositionally biased region" description="Polar residues" evidence="1">
    <location>
        <begin position="50"/>
        <end position="68"/>
    </location>
</feature>
<feature type="compositionally biased region" description="Polar residues" evidence="1">
    <location>
        <begin position="99"/>
        <end position="113"/>
    </location>
</feature>
<organism evidence="2 3">
    <name type="scientific">Amanita thiersii Skay4041</name>
    <dbReference type="NCBI Taxonomy" id="703135"/>
    <lineage>
        <taxon>Eukaryota</taxon>
        <taxon>Fungi</taxon>
        <taxon>Dikarya</taxon>
        <taxon>Basidiomycota</taxon>
        <taxon>Agaricomycotina</taxon>
        <taxon>Agaricomycetes</taxon>
        <taxon>Agaricomycetidae</taxon>
        <taxon>Agaricales</taxon>
        <taxon>Pluteineae</taxon>
        <taxon>Amanitaceae</taxon>
        <taxon>Amanita</taxon>
    </lineage>
</organism>
<reference evidence="2 3" key="1">
    <citation type="submission" date="2014-02" db="EMBL/GenBank/DDBJ databases">
        <title>Transposable element dynamics among asymbiotic and ectomycorrhizal Amanita fungi.</title>
        <authorList>
            <consortium name="DOE Joint Genome Institute"/>
            <person name="Hess J."/>
            <person name="Skrede I."/>
            <person name="Wolfe B."/>
            <person name="LaButti K."/>
            <person name="Ohm R.A."/>
            <person name="Grigoriev I.V."/>
            <person name="Pringle A."/>
        </authorList>
    </citation>
    <scope>NUCLEOTIDE SEQUENCE [LARGE SCALE GENOMIC DNA]</scope>
    <source>
        <strain evidence="2 3">SKay4041</strain>
    </source>
</reference>
<feature type="region of interest" description="Disordered" evidence="1">
    <location>
        <begin position="94"/>
        <end position="113"/>
    </location>
</feature>
<dbReference type="AlphaFoldDB" id="A0A2A9NCA8"/>
<feature type="region of interest" description="Disordered" evidence="1">
    <location>
        <begin position="43"/>
        <end position="84"/>
    </location>
</feature>
<name>A0A2A9NCA8_9AGAR</name>
<protein>
    <submittedName>
        <fullName evidence="2">Uncharacterized protein</fullName>
    </submittedName>
</protein>